<feature type="compositionally biased region" description="Polar residues" evidence="1">
    <location>
        <begin position="28"/>
        <end position="54"/>
    </location>
</feature>
<feature type="region of interest" description="Disordered" evidence="1">
    <location>
        <begin position="1"/>
        <end position="74"/>
    </location>
</feature>
<sequence length="131" mass="14354">MSSSMANNSCRPTGTDHAEPSDKPVHNYSASKTQDNSCSTHTGSTGFRKGTTTAPLPRLDSDDVSNAKRPGLPHARVADYQGELSYSMRRWMDNSEERAESKMTSADWFLLVNMDALAAEIEEVVLLSVQT</sequence>
<keyword evidence="3" id="KW-1185">Reference proteome</keyword>
<name>A0A1X7RP71_ZYMT9</name>
<feature type="compositionally biased region" description="Polar residues" evidence="1">
    <location>
        <begin position="1"/>
        <end position="12"/>
    </location>
</feature>
<feature type="compositionally biased region" description="Basic and acidic residues" evidence="1">
    <location>
        <begin position="14"/>
        <end position="25"/>
    </location>
</feature>
<evidence type="ECO:0000256" key="1">
    <source>
        <dbReference type="SAM" id="MobiDB-lite"/>
    </source>
</evidence>
<evidence type="ECO:0000313" key="2">
    <source>
        <dbReference type="EMBL" id="SMQ49206.1"/>
    </source>
</evidence>
<dbReference type="EMBL" id="LT853694">
    <property type="protein sequence ID" value="SMQ49206.1"/>
    <property type="molecule type" value="Genomic_DNA"/>
</dbReference>
<protein>
    <submittedName>
        <fullName evidence="2">Uncharacterized protein</fullName>
    </submittedName>
</protein>
<dbReference type="Proteomes" id="UP000215127">
    <property type="component" value="Chromosome 3"/>
</dbReference>
<evidence type="ECO:0000313" key="3">
    <source>
        <dbReference type="Proteomes" id="UP000215127"/>
    </source>
</evidence>
<dbReference type="AlphaFoldDB" id="A0A1X7RP71"/>
<accession>A0A1X7RP71</accession>
<gene>
    <name evidence="2" type="ORF">ZT3D7_G4357</name>
</gene>
<proteinExistence type="predicted"/>
<reference evidence="2 3" key="1">
    <citation type="submission" date="2016-06" db="EMBL/GenBank/DDBJ databases">
        <authorList>
            <person name="Kjaerup R.B."/>
            <person name="Dalgaard T.S."/>
            <person name="Juul-Madsen H.R."/>
        </authorList>
    </citation>
    <scope>NUCLEOTIDE SEQUENCE [LARGE SCALE GENOMIC DNA]</scope>
</reference>
<organism evidence="2 3">
    <name type="scientific">Zymoseptoria tritici (strain ST99CH_3D7)</name>
    <dbReference type="NCBI Taxonomy" id="1276538"/>
    <lineage>
        <taxon>Eukaryota</taxon>
        <taxon>Fungi</taxon>
        <taxon>Dikarya</taxon>
        <taxon>Ascomycota</taxon>
        <taxon>Pezizomycotina</taxon>
        <taxon>Dothideomycetes</taxon>
        <taxon>Dothideomycetidae</taxon>
        <taxon>Mycosphaerellales</taxon>
        <taxon>Mycosphaerellaceae</taxon>
        <taxon>Zymoseptoria</taxon>
    </lineage>
</organism>